<dbReference type="PROSITE" id="PS51500">
    <property type="entry name" value="SIN"/>
    <property type="match status" value="1"/>
</dbReference>
<dbReference type="EMBL" id="BORC01000001">
    <property type="protein sequence ID" value="GIN61109.1"/>
    <property type="molecule type" value="Genomic_DNA"/>
</dbReference>
<keyword evidence="3" id="KW-1185">Reference proteome</keyword>
<evidence type="ECO:0000313" key="2">
    <source>
        <dbReference type="EMBL" id="GIN61109.1"/>
    </source>
</evidence>
<dbReference type="GO" id="GO:0046983">
    <property type="term" value="F:protein dimerization activity"/>
    <property type="evidence" value="ECO:0007669"/>
    <property type="project" value="InterPro"/>
</dbReference>
<dbReference type="RefSeq" id="WP_095306198.1">
    <property type="nucleotide sequence ID" value="NZ_BORC01000001.1"/>
</dbReference>
<evidence type="ECO:0000313" key="3">
    <source>
        <dbReference type="Proteomes" id="UP000682111"/>
    </source>
</evidence>
<dbReference type="AlphaFoldDB" id="A0A919WG44"/>
<organism evidence="2 3">
    <name type="scientific">Robertmurraya siralis</name>
    <dbReference type="NCBI Taxonomy" id="77777"/>
    <lineage>
        <taxon>Bacteria</taxon>
        <taxon>Bacillati</taxon>
        <taxon>Bacillota</taxon>
        <taxon>Bacilli</taxon>
        <taxon>Bacillales</taxon>
        <taxon>Bacillaceae</taxon>
        <taxon>Robertmurraya</taxon>
    </lineage>
</organism>
<dbReference type="InterPro" id="IPR036281">
    <property type="entry name" value="SinR/SinI_dimer_dom_sf"/>
</dbReference>
<dbReference type="OrthoDB" id="2936084at2"/>
<dbReference type="GO" id="GO:0006355">
    <property type="term" value="P:regulation of DNA-templated transcription"/>
    <property type="evidence" value="ECO:0007669"/>
    <property type="project" value="InterPro"/>
</dbReference>
<dbReference type="Proteomes" id="UP000682111">
    <property type="component" value="Unassembled WGS sequence"/>
</dbReference>
<gene>
    <name evidence="2" type="ORF">J27TS8_11020</name>
</gene>
<dbReference type="InterPro" id="IPR010981">
    <property type="entry name" value="SinR/SinI_dimer_dom"/>
</dbReference>
<evidence type="ECO:0000259" key="1">
    <source>
        <dbReference type="PROSITE" id="PS51500"/>
    </source>
</evidence>
<name>A0A919WG44_9BACI</name>
<comment type="caution">
    <text evidence="2">The sequence shown here is derived from an EMBL/GenBank/DDBJ whole genome shotgun (WGS) entry which is preliminary data.</text>
</comment>
<accession>A0A919WG44</accession>
<protein>
    <recommendedName>
        <fullName evidence="1">Sin domain-containing protein</fullName>
    </recommendedName>
</protein>
<feature type="domain" description="Sin" evidence="1">
    <location>
        <begin position="10"/>
        <end position="47"/>
    </location>
</feature>
<sequence>MEKVTEFEQSKIVIIPNKLDEEWLRLIIQAKRLGLTIDEVRNFLNSK</sequence>
<reference evidence="2" key="1">
    <citation type="submission" date="2021-03" db="EMBL/GenBank/DDBJ databases">
        <title>Antimicrobial resistance genes in bacteria isolated from Japanese honey, and their potential for conferring macrolide and lincosamide resistance in the American foulbrood pathogen Paenibacillus larvae.</title>
        <authorList>
            <person name="Okamoto M."/>
            <person name="Kumagai M."/>
            <person name="Kanamori H."/>
            <person name="Takamatsu D."/>
        </authorList>
    </citation>
    <scope>NUCLEOTIDE SEQUENCE</scope>
    <source>
        <strain evidence="2">J27TS8</strain>
    </source>
</reference>
<proteinExistence type="predicted"/>
<dbReference type="Pfam" id="PF08671">
    <property type="entry name" value="SinI"/>
    <property type="match status" value="1"/>
</dbReference>
<dbReference type="SUPFAM" id="SSF47406">
    <property type="entry name" value="SinR repressor dimerisation domain-like"/>
    <property type="match status" value="1"/>
</dbReference>